<name>A0A521G3D2_9BACT</name>
<evidence type="ECO:0000313" key="8">
    <source>
        <dbReference type="EMBL" id="TAA75517.1"/>
    </source>
</evidence>
<comment type="similarity">
    <text evidence="5 6">Belongs to the FtsA/MreB family.</text>
</comment>
<dbReference type="CDD" id="cd24048">
    <property type="entry name" value="ASKHA_NBD_FtsA"/>
    <property type="match status" value="1"/>
</dbReference>
<proteinExistence type="inferred from homology"/>
<evidence type="ECO:0000256" key="6">
    <source>
        <dbReference type="PIRNR" id="PIRNR003101"/>
    </source>
</evidence>
<comment type="subcellular location">
    <subcellularLocation>
        <location evidence="5">Cell membrane</location>
        <topology evidence="5">Peripheral membrane protein</topology>
        <orientation evidence="5">Cytoplasmic side</orientation>
    </subcellularLocation>
    <text evidence="5">Localizes to the Z ring in an FtsZ-dependent manner. Targeted to the membrane through a conserved C-terminal amphipathic helix.</text>
</comment>
<evidence type="ECO:0000256" key="1">
    <source>
        <dbReference type="ARBA" id="ARBA00022475"/>
    </source>
</evidence>
<dbReference type="PANTHER" id="PTHR32432">
    <property type="entry name" value="CELL DIVISION PROTEIN FTSA-RELATED"/>
    <property type="match status" value="1"/>
</dbReference>
<dbReference type="InterPro" id="IPR020823">
    <property type="entry name" value="Cell_div_FtsA"/>
</dbReference>
<dbReference type="GO" id="GO:0032153">
    <property type="term" value="C:cell division site"/>
    <property type="evidence" value="ECO:0007669"/>
    <property type="project" value="UniProtKB-UniRule"/>
</dbReference>
<dbReference type="GO" id="GO:0043093">
    <property type="term" value="P:FtsZ-dependent cytokinesis"/>
    <property type="evidence" value="ECO:0007669"/>
    <property type="project" value="UniProtKB-UniRule"/>
</dbReference>
<keyword evidence="3 5" id="KW-0472">Membrane</keyword>
<comment type="subunit">
    <text evidence="5">Self-interacts. Interacts with FtsZ.</text>
</comment>
<dbReference type="AlphaFoldDB" id="A0A521G3D2"/>
<dbReference type="PIRSF" id="PIRSF003101">
    <property type="entry name" value="FtsA"/>
    <property type="match status" value="1"/>
</dbReference>
<dbReference type="Gene3D" id="3.30.1490.110">
    <property type="match status" value="1"/>
</dbReference>
<dbReference type="NCBIfam" id="TIGR01174">
    <property type="entry name" value="ftsA"/>
    <property type="match status" value="1"/>
</dbReference>
<comment type="caution">
    <text evidence="8">The sequence shown here is derived from an EMBL/GenBank/DDBJ whole genome shotgun (WGS) entry which is preliminary data.</text>
</comment>
<reference evidence="8" key="1">
    <citation type="submission" date="2017-07" db="EMBL/GenBank/DDBJ databases">
        <title>The cable genome - Insights into the physiology and evolution of filamentous bacteria capable of sulfide oxidation via long distance electron transfer.</title>
        <authorList>
            <person name="Thorup C."/>
            <person name="Bjerg J.T."/>
            <person name="Schreiber L."/>
            <person name="Nielsen L.P."/>
            <person name="Kjeldsen K.U."/>
            <person name="Boesen T."/>
            <person name="Boggild A."/>
            <person name="Meysman F."/>
            <person name="Geelhoed J."/>
            <person name="Schramm A."/>
        </authorList>
    </citation>
    <scope>NUCLEOTIDE SEQUENCE [LARGE SCALE GENOMIC DNA]</scope>
    <source>
        <strain evidence="8">GS</strain>
    </source>
</reference>
<keyword evidence="1 5" id="KW-1003">Cell membrane</keyword>
<dbReference type="GO" id="GO:0009898">
    <property type="term" value="C:cytoplasmic side of plasma membrane"/>
    <property type="evidence" value="ECO:0007669"/>
    <property type="project" value="UniProtKB-UniRule"/>
</dbReference>
<keyword evidence="4 5" id="KW-0131">Cell cycle</keyword>
<sequence length="424" mass="45095">MEELDIKEVMPEETGEIKPVREAGSGELVAGLDIGTTKICAVIGEVFPDGCLNIIGVGTAASSGMKKGVVVNIESTVRAIRQAIDSASDMAGCDIESVYVGIAGTHVKGFNSPGIIAINNQQIRQREIDAVIQAAQTVKVSDNQQIIHVLPQEYMVDDHTGIQNPLGMTGVRLATNVHIVTADITSLHNLITSCNRAGLNVTEVVLESVASSKAVLTPDEMELGVALLDIGGGTSDLAVFCNGTIKYTWELALGGNNLTNDLSVGLRTPLQEAEMLKYRYGAAVSSLIKENHIIEVPTVGDRKARKVSQKVLVEILEARIEEILQVVNKKICGSGYRNRINAGMVITGGTALLANIVDLAEQIFDMPVRISCPQGVGGRVEDIESPRCTTAVGLVLYGSTARSIQPAESGNVVSKLKNFLKNII</sequence>
<evidence type="ECO:0000256" key="3">
    <source>
        <dbReference type="ARBA" id="ARBA00023136"/>
    </source>
</evidence>
<dbReference type="EMBL" id="NQJD01000006">
    <property type="protein sequence ID" value="TAA75517.1"/>
    <property type="molecule type" value="Genomic_DNA"/>
</dbReference>
<evidence type="ECO:0000256" key="4">
    <source>
        <dbReference type="ARBA" id="ARBA00023306"/>
    </source>
</evidence>
<dbReference type="Gene3D" id="3.30.420.40">
    <property type="match status" value="2"/>
</dbReference>
<evidence type="ECO:0000256" key="5">
    <source>
        <dbReference type="HAMAP-Rule" id="MF_02033"/>
    </source>
</evidence>
<gene>
    <name evidence="5" type="primary">ftsA</name>
    <name evidence="8" type="ORF">CDV28_10672</name>
</gene>
<keyword evidence="2 5" id="KW-0132">Cell division</keyword>
<dbReference type="SUPFAM" id="SSF53067">
    <property type="entry name" value="Actin-like ATPase domain"/>
    <property type="match status" value="2"/>
</dbReference>
<dbReference type="InterPro" id="IPR050696">
    <property type="entry name" value="FtsA/MreB"/>
</dbReference>
<dbReference type="InterPro" id="IPR003494">
    <property type="entry name" value="SHS2_FtsA"/>
</dbReference>
<evidence type="ECO:0000259" key="7">
    <source>
        <dbReference type="SMART" id="SM00842"/>
    </source>
</evidence>
<accession>A0A521G3D2</accession>
<evidence type="ECO:0000256" key="2">
    <source>
        <dbReference type="ARBA" id="ARBA00022618"/>
    </source>
</evidence>
<feature type="domain" description="SHS2" evidence="7">
    <location>
        <begin position="29"/>
        <end position="215"/>
    </location>
</feature>
<dbReference type="Pfam" id="PF14450">
    <property type="entry name" value="FtsA"/>
    <property type="match status" value="1"/>
</dbReference>
<dbReference type="Pfam" id="PF02491">
    <property type="entry name" value="SHS2_FTSA"/>
    <property type="match status" value="1"/>
</dbReference>
<dbReference type="Proteomes" id="UP000316238">
    <property type="component" value="Unassembled WGS sequence"/>
</dbReference>
<dbReference type="InterPro" id="IPR043129">
    <property type="entry name" value="ATPase_NBD"/>
</dbReference>
<protein>
    <recommendedName>
        <fullName evidence="5 6">Cell division protein FtsA</fullName>
    </recommendedName>
</protein>
<evidence type="ECO:0000313" key="9">
    <source>
        <dbReference type="Proteomes" id="UP000316238"/>
    </source>
</evidence>
<dbReference type="SMART" id="SM00842">
    <property type="entry name" value="FtsA"/>
    <property type="match status" value="1"/>
</dbReference>
<keyword evidence="9" id="KW-1185">Reference proteome</keyword>
<comment type="function">
    <text evidence="5 6">Cell division protein that is involved in the assembly of the Z ring. May serve as a membrane anchor for the Z ring.</text>
</comment>
<organism evidence="8 9">
    <name type="scientific">Candidatus Electronema aureum</name>
    <dbReference type="NCBI Taxonomy" id="2005002"/>
    <lineage>
        <taxon>Bacteria</taxon>
        <taxon>Pseudomonadati</taxon>
        <taxon>Thermodesulfobacteriota</taxon>
        <taxon>Desulfobulbia</taxon>
        <taxon>Desulfobulbales</taxon>
        <taxon>Desulfobulbaceae</taxon>
        <taxon>Candidatus Electronema</taxon>
    </lineage>
</organism>
<dbReference type="PANTHER" id="PTHR32432:SF4">
    <property type="entry name" value="CELL DIVISION PROTEIN FTSA"/>
    <property type="match status" value="1"/>
</dbReference>
<dbReference type="HAMAP" id="MF_02033">
    <property type="entry name" value="FtsA"/>
    <property type="match status" value="1"/>
</dbReference>